<feature type="domain" description="HTH hxlR-type" evidence="4">
    <location>
        <begin position="174"/>
        <end position="274"/>
    </location>
</feature>
<keyword evidence="2" id="KW-0238">DNA-binding</keyword>
<comment type="caution">
    <text evidence="5">The sequence shown here is derived from an EMBL/GenBank/DDBJ whole genome shotgun (WGS) entry which is preliminary data.</text>
</comment>
<dbReference type="RefSeq" id="WP_194999991.1">
    <property type="nucleotide sequence ID" value="NZ_JADLQN010000001.1"/>
</dbReference>
<proteinExistence type="predicted"/>
<dbReference type="InterPro" id="IPR036390">
    <property type="entry name" value="WH_DNA-bd_sf"/>
</dbReference>
<sequence length="316" mass="35156">MVTQHTHTELPAGGDNAIAVTLGALGDEWNLWILRFAIQGCRRYGDWIARGRISNSVLATRLNQLTELNLFDRIQYSQRPVRYEYALTERGRGVWPILLMMWAWEQQWAPASPTPLPRMRHTLCGATFTPALTCAHCGQAATRHDVAASLGPSGAWSRSVPTSIARRRSTTANRPSEILPHTMELLGNRWSAAMLGALFMGARRFGALHDMTSAPPAMVADRLRRFQDLEVVTTEPNPVRPDWVTYSLTPKGEAFFPVITLMILWGQHWFRAPEGPAMVFTHRSCGAALIPRLACGHCARELHGDQVLIETADAAV</sequence>
<name>A0ABS0D855_9NOCA</name>
<dbReference type="EMBL" id="JADLQN010000001">
    <property type="protein sequence ID" value="MBF6353024.1"/>
    <property type="molecule type" value="Genomic_DNA"/>
</dbReference>
<dbReference type="PANTHER" id="PTHR33204:SF18">
    <property type="entry name" value="TRANSCRIPTIONAL REGULATORY PROTEIN"/>
    <property type="match status" value="1"/>
</dbReference>
<evidence type="ECO:0000256" key="2">
    <source>
        <dbReference type="ARBA" id="ARBA00023125"/>
    </source>
</evidence>
<dbReference type="PANTHER" id="PTHR33204">
    <property type="entry name" value="TRANSCRIPTIONAL REGULATOR, MARR FAMILY"/>
    <property type="match status" value="1"/>
</dbReference>
<keyword evidence="1" id="KW-0805">Transcription regulation</keyword>
<evidence type="ECO:0000256" key="3">
    <source>
        <dbReference type="ARBA" id="ARBA00023163"/>
    </source>
</evidence>
<dbReference type="InterPro" id="IPR036388">
    <property type="entry name" value="WH-like_DNA-bd_sf"/>
</dbReference>
<protein>
    <submittedName>
        <fullName evidence="5">Helix-turn-helix transcriptional regulator</fullName>
    </submittedName>
</protein>
<evidence type="ECO:0000256" key="1">
    <source>
        <dbReference type="ARBA" id="ARBA00023015"/>
    </source>
</evidence>
<gene>
    <name evidence="5" type="ORF">IU449_00410</name>
</gene>
<reference evidence="5 6" key="1">
    <citation type="submission" date="2020-10" db="EMBL/GenBank/DDBJ databases">
        <title>Identification of Nocardia species via Next-generation sequencing and recognition of intraspecies genetic diversity.</title>
        <authorList>
            <person name="Li P."/>
            <person name="Li P."/>
            <person name="Lu B."/>
        </authorList>
    </citation>
    <scope>NUCLEOTIDE SEQUENCE [LARGE SCALE GENOMIC DNA]</scope>
    <source>
        <strain evidence="5 6">BJ06-0143</strain>
    </source>
</reference>
<evidence type="ECO:0000313" key="6">
    <source>
        <dbReference type="Proteomes" id="UP000707731"/>
    </source>
</evidence>
<keyword evidence="6" id="KW-1185">Reference proteome</keyword>
<organism evidence="5 6">
    <name type="scientific">Nocardia higoensis</name>
    <dbReference type="NCBI Taxonomy" id="228599"/>
    <lineage>
        <taxon>Bacteria</taxon>
        <taxon>Bacillati</taxon>
        <taxon>Actinomycetota</taxon>
        <taxon>Actinomycetes</taxon>
        <taxon>Mycobacteriales</taxon>
        <taxon>Nocardiaceae</taxon>
        <taxon>Nocardia</taxon>
    </lineage>
</organism>
<feature type="domain" description="HTH hxlR-type" evidence="4">
    <location>
        <begin position="10"/>
        <end position="113"/>
    </location>
</feature>
<dbReference type="Gene3D" id="1.10.10.10">
    <property type="entry name" value="Winged helix-like DNA-binding domain superfamily/Winged helix DNA-binding domain"/>
    <property type="match status" value="2"/>
</dbReference>
<dbReference type="PROSITE" id="PS51118">
    <property type="entry name" value="HTH_HXLR"/>
    <property type="match status" value="2"/>
</dbReference>
<dbReference type="SUPFAM" id="SSF46785">
    <property type="entry name" value="Winged helix' DNA-binding domain"/>
    <property type="match status" value="2"/>
</dbReference>
<dbReference type="Proteomes" id="UP000707731">
    <property type="component" value="Unassembled WGS sequence"/>
</dbReference>
<dbReference type="Pfam" id="PF01638">
    <property type="entry name" value="HxlR"/>
    <property type="match status" value="2"/>
</dbReference>
<accession>A0ABS0D855</accession>
<dbReference type="InterPro" id="IPR002577">
    <property type="entry name" value="HTH_HxlR"/>
</dbReference>
<evidence type="ECO:0000313" key="5">
    <source>
        <dbReference type="EMBL" id="MBF6353024.1"/>
    </source>
</evidence>
<evidence type="ECO:0000259" key="4">
    <source>
        <dbReference type="PROSITE" id="PS51118"/>
    </source>
</evidence>
<keyword evidence="3" id="KW-0804">Transcription</keyword>